<reference evidence="1 2" key="1">
    <citation type="submission" date="2024-10" db="EMBL/GenBank/DDBJ databases">
        <title>Updated reference genomes for cyclostephanoid diatoms.</title>
        <authorList>
            <person name="Roberts W.R."/>
            <person name="Alverson A.J."/>
        </authorList>
    </citation>
    <scope>NUCLEOTIDE SEQUENCE [LARGE SCALE GENOMIC DNA]</scope>
    <source>
        <strain evidence="1 2">AJA010-31</strain>
    </source>
</reference>
<sequence>MSNNTNSSGGKGKYYTIKPAELLTLNKNPVAATDGDSPILMEARLTETINSINQLISSNAQLDEILQEARDPDLMEALEENDALILRKIEECTVLRRKLVEAGVQLSLEIPVYNGSKVLNQSKDRKDDGVYL</sequence>
<dbReference type="Proteomes" id="UP001530400">
    <property type="component" value="Unassembled WGS sequence"/>
</dbReference>
<protein>
    <submittedName>
        <fullName evidence="1">Uncharacterized protein</fullName>
    </submittedName>
</protein>
<keyword evidence="2" id="KW-1185">Reference proteome</keyword>
<dbReference type="EMBL" id="JALLPJ020001003">
    <property type="protein sequence ID" value="KAL3778126.1"/>
    <property type="molecule type" value="Genomic_DNA"/>
</dbReference>
<organism evidence="1 2">
    <name type="scientific">Cyclotella atomus</name>
    <dbReference type="NCBI Taxonomy" id="382360"/>
    <lineage>
        <taxon>Eukaryota</taxon>
        <taxon>Sar</taxon>
        <taxon>Stramenopiles</taxon>
        <taxon>Ochrophyta</taxon>
        <taxon>Bacillariophyta</taxon>
        <taxon>Coscinodiscophyceae</taxon>
        <taxon>Thalassiosirophycidae</taxon>
        <taxon>Stephanodiscales</taxon>
        <taxon>Stephanodiscaceae</taxon>
        <taxon>Cyclotella</taxon>
    </lineage>
</organism>
<gene>
    <name evidence="1" type="ORF">ACHAWO_008078</name>
</gene>
<evidence type="ECO:0000313" key="2">
    <source>
        <dbReference type="Proteomes" id="UP001530400"/>
    </source>
</evidence>
<accession>A0ABD3NRD7</accession>
<evidence type="ECO:0000313" key="1">
    <source>
        <dbReference type="EMBL" id="KAL3778126.1"/>
    </source>
</evidence>
<name>A0ABD3NRD7_9STRA</name>
<comment type="caution">
    <text evidence="1">The sequence shown here is derived from an EMBL/GenBank/DDBJ whole genome shotgun (WGS) entry which is preliminary data.</text>
</comment>
<dbReference type="AlphaFoldDB" id="A0ABD3NRD7"/>
<proteinExistence type="predicted"/>